<dbReference type="InterPro" id="IPR053723">
    <property type="entry name" value="Secretoglobin_Domain_sf"/>
</dbReference>
<dbReference type="Pfam" id="PF01099">
    <property type="entry name" value="Uteroglobin"/>
    <property type="match status" value="1"/>
</dbReference>
<feature type="signal peptide" evidence="5">
    <location>
        <begin position="1"/>
        <end position="22"/>
    </location>
</feature>
<keyword evidence="6" id="KW-1185">Reference proteome</keyword>
<evidence type="ECO:0000313" key="6">
    <source>
        <dbReference type="Proteomes" id="UP001108280"/>
    </source>
</evidence>
<name>A0A9J7GLM3_CRIGR</name>
<evidence type="ECO:0000256" key="3">
    <source>
        <dbReference type="ARBA" id="ARBA00022525"/>
    </source>
</evidence>
<protein>
    <submittedName>
        <fullName evidence="7">Major allergen I polypeptide chain 1-like</fullName>
    </submittedName>
</protein>
<dbReference type="Gene3D" id="1.20.920.50">
    <property type="match status" value="1"/>
</dbReference>
<gene>
    <name evidence="7" type="primary">LOC113838001</name>
</gene>
<evidence type="ECO:0000256" key="2">
    <source>
        <dbReference type="ARBA" id="ARBA00008650"/>
    </source>
</evidence>
<reference evidence="7" key="1">
    <citation type="submission" date="2025-08" db="UniProtKB">
        <authorList>
            <consortium name="RefSeq"/>
        </authorList>
    </citation>
    <scope>IDENTIFICATION</scope>
    <source>
        <strain evidence="7">17A/GY</strain>
        <tissue evidence="7">Liver</tissue>
    </source>
</reference>
<dbReference type="RefSeq" id="XP_027289606.2">
    <property type="nucleotide sequence ID" value="XM_027433805.2"/>
</dbReference>
<feature type="chain" id="PRO_5039887669" evidence="5">
    <location>
        <begin position="23"/>
        <end position="83"/>
    </location>
</feature>
<dbReference type="GO" id="GO:0005576">
    <property type="term" value="C:extracellular region"/>
    <property type="evidence" value="ECO:0007669"/>
    <property type="project" value="UniProtKB-SubCell"/>
</dbReference>
<dbReference type="SMART" id="SM00096">
    <property type="entry name" value="UTG"/>
    <property type="match status" value="1"/>
</dbReference>
<dbReference type="PRINTS" id="PR00827">
    <property type="entry name" value="FELALLERGEN"/>
</dbReference>
<dbReference type="SUPFAM" id="SSF48201">
    <property type="entry name" value="Uteroglobin-like"/>
    <property type="match status" value="1"/>
</dbReference>
<evidence type="ECO:0000256" key="4">
    <source>
        <dbReference type="ARBA" id="ARBA00022729"/>
    </source>
</evidence>
<dbReference type="GO" id="GO:0005496">
    <property type="term" value="F:steroid binding"/>
    <property type="evidence" value="ECO:0007669"/>
    <property type="project" value="TreeGrafter"/>
</dbReference>
<keyword evidence="3" id="KW-0964">Secreted</keyword>
<organism evidence="6 7">
    <name type="scientific">Cricetulus griseus</name>
    <name type="common">Chinese hamster</name>
    <name type="synonym">Cricetulus barabensis griseus</name>
    <dbReference type="NCBI Taxonomy" id="10029"/>
    <lineage>
        <taxon>Eukaryota</taxon>
        <taxon>Metazoa</taxon>
        <taxon>Chordata</taxon>
        <taxon>Craniata</taxon>
        <taxon>Vertebrata</taxon>
        <taxon>Euteleostomi</taxon>
        <taxon>Mammalia</taxon>
        <taxon>Eutheria</taxon>
        <taxon>Euarchontoglires</taxon>
        <taxon>Glires</taxon>
        <taxon>Rodentia</taxon>
        <taxon>Myomorpha</taxon>
        <taxon>Muroidea</taxon>
        <taxon>Cricetidae</taxon>
        <taxon>Cricetinae</taxon>
        <taxon>Cricetulus</taxon>
    </lineage>
</organism>
<dbReference type="GeneID" id="113838001"/>
<dbReference type="OrthoDB" id="9450650at2759"/>
<accession>A0A9J7GLM3</accession>
<dbReference type="InterPro" id="IPR016126">
    <property type="entry name" value="Secretoglobin"/>
</dbReference>
<sequence length="83" mass="8963">MKLPGALLLLGAVLLLISGGVSVICPAIKQEIELLLGPSLPEYVNFVKKYKNDNATLENAENLKKCVDSNLTKVDKENVLSLP</sequence>
<evidence type="ECO:0000256" key="5">
    <source>
        <dbReference type="SAM" id="SignalP"/>
    </source>
</evidence>
<comment type="similarity">
    <text evidence="2">Belongs to the secretoglobin family.</text>
</comment>
<keyword evidence="4 5" id="KW-0732">Signal</keyword>
<dbReference type="InterPro" id="IPR035960">
    <property type="entry name" value="Secretoglobin_sf"/>
</dbReference>
<dbReference type="AlphaFoldDB" id="A0A9J7GLM3"/>
<dbReference type="InterPro" id="IPR006178">
    <property type="entry name" value="CH1-like"/>
</dbReference>
<dbReference type="PROSITE" id="PS51311">
    <property type="entry name" value="SCGB"/>
    <property type="match status" value="1"/>
</dbReference>
<proteinExistence type="inferred from homology"/>
<dbReference type="Proteomes" id="UP001108280">
    <property type="component" value="Unplaced"/>
</dbReference>
<evidence type="ECO:0000256" key="1">
    <source>
        <dbReference type="ARBA" id="ARBA00004613"/>
    </source>
</evidence>
<dbReference type="PANTHER" id="PTHR21226">
    <property type="entry name" value="ABPA10-RELATED"/>
    <property type="match status" value="1"/>
</dbReference>
<dbReference type="KEGG" id="cge:113838001"/>
<comment type="subcellular location">
    <subcellularLocation>
        <location evidence="1">Secreted</location>
    </subcellularLocation>
</comment>
<evidence type="ECO:0000313" key="7">
    <source>
        <dbReference type="RefSeq" id="XP_027289606.2"/>
    </source>
</evidence>
<feature type="non-terminal residue" evidence="7">
    <location>
        <position position="83"/>
    </location>
</feature>
<dbReference type="PANTHER" id="PTHR21226:SF8">
    <property type="entry name" value="ABPA10-RELATED"/>
    <property type="match status" value="1"/>
</dbReference>